<evidence type="ECO:0000256" key="1">
    <source>
        <dbReference type="ARBA" id="ARBA00004141"/>
    </source>
</evidence>
<evidence type="ECO:0000256" key="4">
    <source>
        <dbReference type="ARBA" id="ARBA00022989"/>
    </source>
</evidence>
<sequence length="65" mass="7082">MCIRDSVKAARVDMLIAMLGLRECADTRIGNEQVRGVSGGERRRVSIGADLIHDPAVLFLDEPTS</sequence>
<keyword evidence="2" id="KW-0813">Transport</keyword>
<comment type="caution">
    <text evidence="7">The sequence shown here is derived from an EMBL/GenBank/DDBJ whole genome shotgun (WGS) entry which is preliminary data.</text>
</comment>
<dbReference type="GO" id="GO:0016887">
    <property type="term" value="F:ATP hydrolysis activity"/>
    <property type="evidence" value="ECO:0007669"/>
    <property type="project" value="InterPro"/>
</dbReference>
<dbReference type="InterPro" id="IPR050352">
    <property type="entry name" value="ABCG_transporters"/>
</dbReference>
<comment type="subcellular location">
    <subcellularLocation>
        <location evidence="1">Membrane</location>
        <topology evidence="1">Multi-pass membrane protein</topology>
    </subcellularLocation>
</comment>
<accession>A0A388JK22</accession>
<dbReference type="SUPFAM" id="SSF52540">
    <property type="entry name" value="P-loop containing nucleoside triphosphate hydrolases"/>
    <property type="match status" value="1"/>
</dbReference>
<keyword evidence="3" id="KW-0812">Transmembrane</keyword>
<dbReference type="Gene3D" id="3.40.50.300">
    <property type="entry name" value="P-loop containing nucleotide triphosphate hydrolases"/>
    <property type="match status" value="1"/>
</dbReference>
<organism evidence="7 8">
    <name type="scientific">Chara braunii</name>
    <name type="common">Braun's stonewort</name>
    <dbReference type="NCBI Taxonomy" id="69332"/>
    <lineage>
        <taxon>Eukaryota</taxon>
        <taxon>Viridiplantae</taxon>
        <taxon>Streptophyta</taxon>
        <taxon>Charophyceae</taxon>
        <taxon>Charales</taxon>
        <taxon>Characeae</taxon>
        <taxon>Chara</taxon>
    </lineage>
</organism>
<protein>
    <recommendedName>
        <fullName evidence="6">ABC transporter domain-containing protein</fullName>
    </recommendedName>
</protein>
<dbReference type="STRING" id="69332.A0A388JK22"/>
<feature type="domain" description="ABC transporter" evidence="6">
    <location>
        <begin position="7"/>
        <end position="65"/>
    </location>
</feature>
<evidence type="ECO:0000313" key="7">
    <source>
        <dbReference type="EMBL" id="GBG43471.1"/>
    </source>
</evidence>
<feature type="non-terminal residue" evidence="7">
    <location>
        <position position="65"/>
    </location>
</feature>
<evidence type="ECO:0000313" key="8">
    <source>
        <dbReference type="Proteomes" id="UP000265515"/>
    </source>
</evidence>
<dbReference type="GO" id="GO:0005524">
    <property type="term" value="F:ATP binding"/>
    <property type="evidence" value="ECO:0007669"/>
    <property type="project" value="InterPro"/>
</dbReference>
<evidence type="ECO:0000256" key="2">
    <source>
        <dbReference type="ARBA" id="ARBA00022448"/>
    </source>
</evidence>
<evidence type="ECO:0000259" key="6">
    <source>
        <dbReference type="Pfam" id="PF00005"/>
    </source>
</evidence>
<dbReference type="EMBL" id="BFEA01009496">
    <property type="protein sequence ID" value="GBG43471.1"/>
    <property type="molecule type" value="Genomic_DNA"/>
</dbReference>
<proteinExistence type="predicted"/>
<reference evidence="7 8" key="1">
    <citation type="journal article" date="2018" name="Cell">
        <title>The Chara Genome: Secondary Complexity and Implications for Plant Terrestrialization.</title>
        <authorList>
            <person name="Nishiyama T."/>
            <person name="Sakayama H."/>
            <person name="Vries J.D."/>
            <person name="Buschmann H."/>
            <person name="Saint-Marcoux D."/>
            <person name="Ullrich K.K."/>
            <person name="Haas F.B."/>
            <person name="Vanderstraeten L."/>
            <person name="Becker D."/>
            <person name="Lang D."/>
            <person name="Vosolsobe S."/>
            <person name="Rombauts S."/>
            <person name="Wilhelmsson P.K.I."/>
            <person name="Janitza P."/>
            <person name="Kern R."/>
            <person name="Heyl A."/>
            <person name="Rumpler F."/>
            <person name="Villalobos L.I.A.C."/>
            <person name="Clay J.M."/>
            <person name="Skokan R."/>
            <person name="Toyoda A."/>
            <person name="Suzuki Y."/>
            <person name="Kagoshima H."/>
            <person name="Schijlen E."/>
            <person name="Tajeshwar N."/>
            <person name="Catarino B."/>
            <person name="Hetherington A.J."/>
            <person name="Saltykova A."/>
            <person name="Bonnot C."/>
            <person name="Breuninger H."/>
            <person name="Symeonidi A."/>
            <person name="Radhakrishnan G.V."/>
            <person name="Van Nieuwerburgh F."/>
            <person name="Deforce D."/>
            <person name="Chang C."/>
            <person name="Karol K.G."/>
            <person name="Hedrich R."/>
            <person name="Ulvskov P."/>
            <person name="Glockner G."/>
            <person name="Delwiche C.F."/>
            <person name="Petrasek J."/>
            <person name="Van de Peer Y."/>
            <person name="Friml J."/>
            <person name="Beilby M."/>
            <person name="Dolan L."/>
            <person name="Kohara Y."/>
            <person name="Sugano S."/>
            <person name="Fujiyama A."/>
            <person name="Delaux P.-M."/>
            <person name="Quint M."/>
            <person name="TheiBen G."/>
            <person name="Hagemann M."/>
            <person name="Harholt J."/>
            <person name="Dunand C."/>
            <person name="Zachgo S."/>
            <person name="Langdale J."/>
            <person name="Maumus F."/>
            <person name="Straeten D.V.D."/>
            <person name="Gould S.B."/>
            <person name="Rensing S.A."/>
        </authorList>
    </citation>
    <scope>NUCLEOTIDE SEQUENCE [LARGE SCALE GENOMIC DNA]</scope>
    <source>
        <strain evidence="7 8">S276</strain>
    </source>
</reference>
<dbReference type="PANTHER" id="PTHR48041:SF134">
    <property type="entry name" value="ABC TRANSPORTER G FAMILY"/>
    <property type="match status" value="1"/>
</dbReference>
<dbReference type="Pfam" id="PF00005">
    <property type="entry name" value="ABC_tran"/>
    <property type="match status" value="1"/>
</dbReference>
<dbReference type="GO" id="GO:0042626">
    <property type="term" value="F:ATPase-coupled transmembrane transporter activity"/>
    <property type="evidence" value="ECO:0007669"/>
    <property type="project" value="TreeGrafter"/>
</dbReference>
<keyword evidence="5" id="KW-0472">Membrane</keyword>
<dbReference type="PANTHER" id="PTHR48041">
    <property type="entry name" value="ABC TRANSPORTER G FAMILY MEMBER 28"/>
    <property type="match status" value="1"/>
</dbReference>
<dbReference type="InterPro" id="IPR027417">
    <property type="entry name" value="P-loop_NTPase"/>
</dbReference>
<dbReference type="Proteomes" id="UP000265515">
    <property type="component" value="Unassembled WGS sequence"/>
</dbReference>
<dbReference type="AlphaFoldDB" id="A0A388JK22"/>
<dbReference type="OrthoDB" id="66620at2759"/>
<dbReference type="InterPro" id="IPR003439">
    <property type="entry name" value="ABC_transporter-like_ATP-bd"/>
</dbReference>
<keyword evidence="8" id="KW-1185">Reference proteome</keyword>
<evidence type="ECO:0000256" key="5">
    <source>
        <dbReference type="ARBA" id="ARBA00023136"/>
    </source>
</evidence>
<evidence type="ECO:0000256" key="3">
    <source>
        <dbReference type="ARBA" id="ARBA00022692"/>
    </source>
</evidence>
<gene>
    <name evidence="7" type="ORF">CBR_g88618</name>
</gene>
<keyword evidence="4" id="KW-1133">Transmembrane helix</keyword>
<name>A0A388JK22_CHABU</name>
<dbReference type="GO" id="GO:0016020">
    <property type="term" value="C:membrane"/>
    <property type="evidence" value="ECO:0007669"/>
    <property type="project" value="UniProtKB-SubCell"/>
</dbReference>